<feature type="transmembrane region" description="Helical" evidence="2">
    <location>
        <begin position="109"/>
        <end position="128"/>
    </location>
</feature>
<organism evidence="3 4">
    <name type="scientific">Hondaea fermentalgiana</name>
    <dbReference type="NCBI Taxonomy" id="2315210"/>
    <lineage>
        <taxon>Eukaryota</taxon>
        <taxon>Sar</taxon>
        <taxon>Stramenopiles</taxon>
        <taxon>Bigyra</taxon>
        <taxon>Labyrinthulomycetes</taxon>
        <taxon>Thraustochytrida</taxon>
        <taxon>Thraustochytriidae</taxon>
        <taxon>Hondaea</taxon>
    </lineage>
</organism>
<evidence type="ECO:0000256" key="1">
    <source>
        <dbReference type="SAM" id="MobiDB-lite"/>
    </source>
</evidence>
<evidence type="ECO:0000313" key="3">
    <source>
        <dbReference type="EMBL" id="GBG24724.1"/>
    </source>
</evidence>
<dbReference type="AlphaFoldDB" id="A0A2R5GAK9"/>
<dbReference type="Proteomes" id="UP000241890">
    <property type="component" value="Unassembled WGS sequence"/>
</dbReference>
<keyword evidence="2" id="KW-0812">Transmembrane</keyword>
<sequence>MNNAHSCTGDLDCTAALCRSFFLAANLFPAFSNLVEVKPSLEVTKIFTVLVRWSQNASVLTGMVYGVNEPPATSSALRGTVSVQLGILPFGTRRGLIFYFRVDTIRIDALMAVIQSVLCIIVVHAAVIEVVVKVIVVVELALLAMSLALRVPAARGVTVDLVHHSGVYLAAHDVRGSREPRSLALHLAPAAGTGGLAQPQVDLRAHLLVARQELVAREALPTYQSTTIPARSSFVCGRVRKEQKEKEKKKEEKMSAMATEHEQDEDLAELLAALEPLPLQFLDQMLGGMLFPNGVVGDLQQWRGNTGLAESLRNMYLRKAFGRGEAYERGLQRAADPGFLPSRQDLIELFGLQRPAPENWQRAGPKDHLKRKQDLMRQALAAQPPGSVQGWSLEDKLEALGCAVWGRGAFNLVAEETGRYEFYTREYIESLARYVHERLEALGAARGGASGDLVEVGAGSGSLTFFLNAALEKLGSKHRCLATDPDLRPAPRQRAGPSGESGSYTIDPLNVSQALSKYSPVIVLCAWMPMDTDWSSEFRKCSSVQEYVLVGEADFGACGHNWLTWGNAEFREEGKHESTAPFLAEGWSRVDLPDISRWQMQRYDSDHYAGNSITVSFRRSP</sequence>
<gene>
    <name evidence="3" type="ORF">FCC1311_009422</name>
</gene>
<keyword evidence="4" id="KW-1185">Reference proteome</keyword>
<comment type="caution">
    <text evidence="3">The sequence shown here is derived from an EMBL/GenBank/DDBJ whole genome shotgun (WGS) entry which is preliminary data.</text>
</comment>
<dbReference type="OrthoDB" id="46175at2759"/>
<keyword evidence="2" id="KW-1133">Transmembrane helix</keyword>
<feature type="region of interest" description="Disordered" evidence="1">
    <location>
        <begin position="483"/>
        <end position="503"/>
    </location>
</feature>
<name>A0A2R5GAK9_9STRA</name>
<evidence type="ECO:0000256" key="2">
    <source>
        <dbReference type="SAM" id="Phobius"/>
    </source>
</evidence>
<protein>
    <submittedName>
        <fullName evidence="3">Uncharacterized protein</fullName>
    </submittedName>
</protein>
<proteinExistence type="predicted"/>
<dbReference type="InParanoid" id="A0A2R5GAK9"/>
<reference evidence="3 4" key="1">
    <citation type="submission" date="2017-12" db="EMBL/GenBank/DDBJ databases">
        <title>Sequencing, de novo assembly and annotation of complete genome of a new Thraustochytrid species, strain FCC1311.</title>
        <authorList>
            <person name="Sedici K."/>
            <person name="Godart F."/>
            <person name="Aiese Cigliano R."/>
            <person name="Sanseverino W."/>
            <person name="Barakat M."/>
            <person name="Ortet P."/>
            <person name="Marechal E."/>
            <person name="Cagnac O."/>
            <person name="Amato A."/>
        </authorList>
    </citation>
    <scope>NUCLEOTIDE SEQUENCE [LARGE SCALE GENOMIC DNA]</scope>
</reference>
<keyword evidence="2" id="KW-0472">Membrane</keyword>
<dbReference type="EMBL" id="BEYU01000008">
    <property type="protein sequence ID" value="GBG24724.1"/>
    <property type="molecule type" value="Genomic_DNA"/>
</dbReference>
<accession>A0A2R5GAK9</accession>
<evidence type="ECO:0000313" key="4">
    <source>
        <dbReference type="Proteomes" id="UP000241890"/>
    </source>
</evidence>